<comment type="similarity">
    <text evidence="1">Belongs to the HesA/MoeB/ThiF family.</text>
</comment>
<evidence type="ECO:0000256" key="6">
    <source>
        <dbReference type="ARBA" id="ARBA00055169"/>
    </source>
</evidence>
<dbReference type="RefSeq" id="WP_188625866.1">
    <property type="nucleotide sequence ID" value="NZ_BMIL01000003.1"/>
</dbReference>
<dbReference type="GO" id="GO:0061605">
    <property type="term" value="F:molybdopterin-synthase adenylyltransferase activity"/>
    <property type="evidence" value="ECO:0007669"/>
    <property type="project" value="UniProtKB-EC"/>
</dbReference>
<evidence type="ECO:0000256" key="3">
    <source>
        <dbReference type="ARBA" id="ARBA00022741"/>
    </source>
</evidence>
<dbReference type="InterPro" id="IPR000594">
    <property type="entry name" value="ThiF_NAD_FAD-bd"/>
</dbReference>
<dbReference type="GO" id="GO:0005524">
    <property type="term" value="F:ATP binding"/>
    <property type="evidence" value="ECO:0007669"/>
    <property type="project" value="UniProtKB-KW"/>
</dbReference>
<organism evidence="14 15">
    <name type="scientific">Pedobacter quisquiliarum</name>
    <dbReference type="NCBI Taxonomy" id="1834438"/>
    <lineage>
        <taxon>Bacteria</taxon>
        <taxon>Pseudomonadati</taxon>
        <taxon>Bacteroidota</taxon>
        <taxon>Sphingobacteriia</taxon>
        <taxon>Sphingobacteriales</taxon>
        <taxon>Sphingobacteriaceae</taxon>
        <taxon>Pedobacter</taxon>
    </lineage>
</organism>
<keyword evidence="14" id="KW-0548">Nucleotidyltransferase</keyword>
<dbReference type="Gene3D" id="3.40.50.720">
    <property type="entry name" value="NAD(P)-binding Rossmann-like Domain"/>
    <property type="match status" value="1"/>
</dbReference>
<dbReference type="Proteomes" id="UP000651668">
    <property type="component" value="Unassembled WGS sequence"/>
</dbReference>
<dbReference type="GO" id="GO:0005829">
    <property type="term" value="C:cytosol"/>
    <property type="evidence" value="ECO:0007669"/>
    <property type="project" value="TreeGrafter"/>
</dbReference>
<accession>A0A916U4D4</accession>
<dbReference type="InterPro" id="IPR035985">
    <property type="entry name" value="Ubiquitin-activating_enz"/>
</dbReference>
<evidence type="ECO:0000313" key="14">
    <source>
        <dbReference type="EMBL" id="GGC59290.1"/>
    </source>
</evidence>
<comment type="subunit">
    <text evidence="7">Homodimer. Forms a stable heterotetrameric complex of 2 MoeB and 2 MoaD during adenylation of MoaD.</text>
</comment>
<keyword evidence="3" id="KW-0547">Nucleotide-binding</keyword>
<dbReference type="PANTHER" id="PTHR10953:SF102">
    <property type="entry name" value="ADENYLYLTRANSFERASE AND SULFURTRANSFERASE MOCS3"/>
    <property type="match status" value="1"/>
</dbReference>
<evidence type="ECO:0000256" key="10">
    <source>
        <dbReference type="ARBA" id="ARBA00075110"/>
    </source>
</evidence>
<dbReference type="CDD" id="cd00158">
    <property type="entry name" value="RHOD"/>
    <property type="match status" value="1"/>
</dbReference>
<evidence type="ECO:0000259" key="13">
    <source>
        <dbReference type="PROSITE" id="PS50206"/>
    </source>
</evidence>
<dbReference type="NCBIfam" id="NF004281">
    <property type="entry name" value="PRK05690.1"/>
    <property type="match status" value="1"/>
</dbReference>
<protein>
    <recommendedName>
        <fullName evidence="9">Molybdopterin-synthase adenylyltransferase</fullName>
        <ecNumber evidence="8">2.7.7.80</ecNumber>
    </recommendedName>
    <alternativeName>
        <fullName evidence="12">MoaD protein adenylase</fullName>
    </alternativeName>
    <alternativeName>
        <fullName evidence="10">Molybdopterin-converting factor subunit 1 adenylase</fullName>
    </alternativeName>
    <alternativeName>
        <fullName evidence="11">Sulfur carrier protein MoaD adenylyltransferase</fullName>
    </alternativeName>
</protein>
<dbReference type="FunFam" id="3.40.50.720:FF:000033">
    <property type="entry name" value="Adenylyltransferase and sulfurtransferase MOCS3"/>
    <property type="match status" value="1"/>
</dbReference>
<sequence length="366" mass="40005">MTVAYNQDRYSRHLMLKGFGGDAQLKLTSARVLMIGAGGLGCPALQYLAAAGVGEIGIVDDDVVSLSNLQRQVLYRTQDIGKKKASVAAAQLHELNPDIRVTPYLLRLDTSNAIELFSGYDIIVDGTDNFATRYLINDACVILRKPLVFAAVFQYEGQLAVFNVPDAAGIKTNYRDLFESPPSAADAPDCNEAGVLGVLPGTMGMMQATEVIKLITGLGKPLINKLLIYQALEAESYTVSLQPSQQAAALAPQTAEAFQRMDYEWFCNATINKVAELDPETFETLTELADVKVVDVREFGEYPRARFKHTQIPLSLLLQEIPAFEEARIVVFCQSGKRSLQAAAIIKETIKPHQEVYSLKGGILAL</sequence>
<dbReference type="InterPro" id="IPR001763">
    <property type="entry name" value="Rhodanese-like_dom"/>
</dbReference>
<evidence type="ECO:0000313" key="15">
    <source>
        <dbReference type="Proteomes" id="UP000651668"/>
    </source>
</evidence>
<dbReference type="PANTHER" id="PTHR10953">
    <property type="entry name" value="UBIQUITIN-ACTIVATING ENZYME E1"/>
    <property type="match status" value="1"/>
</dbReference>
<evidence type="ECO:0000256" key="8">
    <source>
        <dbReference type="ARBA" id="ARBA00066884"/>
    </source>
</evidence>
<feature type="domain" description="Rhodanese" evidence="13">
    <location>
        <begin position="287"/>
        <end position="365"/>
    </location>
</feature>
<dbReference type="GO" id="GO:0008641">
    <property type="term" value="F:ubiquitin-like modifier activating enzyme activity"/>
    <property type="evidence" value="ECO:0007669"/>
    <property type="project" value="InterPro"/>
</dbReference>
<proteinExistence type="inferred from homology"/>
<dbReference type="InterPro" id="IPR036873">
    <property type="entry name" value="Rhodanese-like_dom_sf"/>
</dbReference>
<dbReference type="AlphaFoldDB" id="A0A916U4D4"/>
<evidence type="ECO:0000256" key="9">
    <source>
        <dbReference type="ARBA" id="ARBA00073635"/>
    </source>
</evidence>
<dbReference type="EMBL" id="BMIL01000003">
    <property type="protein sequence ID" value="GGC59290.1"/>
    <property type="molecule type" value="Genomic_DNA"/>
</dbReference>
<dbReference type="SUPFAM" id="SSF69572">
    <property type="entry name" value="Activating enzymes of the ubiquitin-like proteins"/>
    <property type="match status" value="1"/>
</dbReference>
<comment type="function">
    <text evidence="6">Catalyzes the adenylation by ATP of the carboxyl group of the C-terminal glycine of sulfur carrier protein MoaD.</text>
</comment>
<keyword evidence="4" id="KW-0067">ATP-binding</keyword>
<gene>
    <name evidence="14" type="primary">moeZ</name>
    <name evidence="14" type="ORF">GCM10011387_11150</name>
</gene>
<evidence type="ECO:0000256" key="1">
    <source>
        <dbReference type="ARBA" id="ARBA00009919"/>
    </source>
</evidence>
<dbReference type="Gene3D" id="3.40.250.10">
    <property type="entry name" value="Rhodanese-like domain"/>
    <property type="match status" value="1"/>
</dbReference>
<dbReference type="Pfam" id="PF00581">
    <property type="entry name" value="Rhodanese"/>
    <property type="match status" value="1"/>
</dbReference>
<reference evidence="14" key="2">
    <citation type="submission" date="2020-09" db="EMBL/GenBank/DDBJ databases">
        <authorList>
            <person name="Sun Q."/>
            <person name="Zhou Y."/>
        </authorList>
    </citation>
    <scope>NUCLEOTIDE SEQUENCE</scope>
    <source>
        <strain evidence="14">CGMCC 1.15343</strain>
    </source>
</reference>
<comment type="caution">
    <text evidence="14">The sequence shown here is derived from an EMBL/GenBank/DDBJ whole genome shotgun (WGS) entry which is preliminary data.</text>
</comment>
<evidence type="ECO:0000256" key="12">
    <source>
        <dbReference type="ARBA" id="ARBA00078531"/>
    </source>
</evidence>
<dbReference type="InterPro" id="IPR045886">
    <property type="entry name" value="ThiF/MoeB/HesA"/>
</dbReference>
<dbReference type="Pfam" id="PF00899">
    <property type="entry name" value="ThiF"/>
    <property type="match status" value="1"/>
</dbReference>
<evidence type="ECO:0000256" key="7">
    <source>
        <dbReference type="ARBA" id="ARBA00063809"/>
    </source>
</evidence>
<dbReference type="EC" id="2.7.7.80" evidence="8"/>
<keyword evidence="15" id="KW-1185">Reference proteome</keyword>
<keyword evidence="2" id="KW-0808">Transferase</keyword>
<evidence type="ECO:0000256" key="4">
    <source>
        <dbReference type="ARBA" id="ARBA00022840"/>
    </source>
</evidence>
<dbReference type="GO" id="GO:0004792">
    <property type="term" value="F:thiosulfate-cyanide sulfurtransferase activity"/>
    <property type="evidence" value="ECO:0007669"/>
    <property type="project" value="TreeGrafter"/>
</dbReference>
<evidence type="ECO:0000256" key="11">
    <source>
        <dbReference type="ARBA" id="ARBA00075328"/>
    </source>
</evidence>
<evidence type="ECO:0000256" key="2">
    <source>
        <dbReference type="ARBA" id="ARBA00022679"/>
    </source>
</evidence>
<comment type="catalytic activity">
    <reaction evidence="5">
        <text>[molybdopterin-synthase sulfur-carrier protein]-C-terminal Gly-Gly + ATP + H(+) = [molybdopterin-synthase sulfur-carrier protein]-C-terminal Gly-Gly-AMP + diphosphate</text>
        <dbReference type="Rhea" id="RHEA:43616"/>
        <dbReference type="Rhea" id="RHEA-COMP:12159"/>
        <dbReference type="Rhea" id="RHEA-COMP:12202"/>
        <dbReference type="ChEBI" id="CHEBI:15378"/>
        <dbReference type="ChEBI" id="CHEBI:30616"/>
        <dbReference type="ChEBI" id="CHEBI:33019"/>
        <dbReference type="ChEBI" id="CHEBI:90618"/>
        <dbReference type="ChEBI" id="CHEBI:90778"/>
        <dbReference type="EC" id="2.7.7.80"/>
    </reaction>
</comment>
<dbReference type="PROSITE" id="PS50206">
    <property type="entry name" value="RHODANESE_3"/>
    <property type="match status" value="1"/>
</dbReference>
<dbReference type="GO" id="GO:0008146">
    <property type="term" value="F:sulfotransferase activity"/>
    <property type="evidence" value="ECO:0007669"/>
    <property type="project" value="TreeGrafter"/>
</dbReference>
<name>A0A916U4D4_9SPHI</name>
<evidence type="ECO:0000256" key="5">
    <source>
        <dbReference type="ARBA" id="ARBA00052218"/>
    </source>
</evidence>
<dbReference type="CDD" id="cd00757">
    <property type="entry name" value="ThiF_MoeB_HesA_family"/>
    <property type="match status" value="1"/>
</dbReference>
<reference evidence="14" key="1">
    <citation type="journal article" date="2014" name="Int. J. Syst. Evol. Microbiol.">
        <title>Complete genome sequence of Corynebacterium casei LMG S-19264T (=DSM 44701T), isolated from a smear-ripened cheese.</title>
        <authorList>
            <consortium name="US DOE Joint Genome Institute (JGI-PGF)"/>
            <person name="Walter F."/>
            <person name="Albersmeier A."/>
            <person name="Kalinowski J."/>
            <person name="Ruckert C."/>
        </authorList>
    </citation>
    <scope>NUCLEOTIDE SEQUENCE</scope>
    <source>
        <strain evidence="14">CGMCC 1.15343</strain>
    </source>
</reference>